<proteinExistence type="predicted"/>
<dbReference type="PANTHER" id="PTHR43752">
    <property type="entry name" value="BNR/ASP-BOX REPEAT FAMILY PROTEIN"/>
    <property type="match status" value="1"/>
</dbReference>
<dbReference type="PANTHER" id="PTHR43752:SF2">
    <property type="entry name" value="BNR_ASP-BOX REPEAT FAMILY PROTEIN"/>
    <property type="match status" value="1"/>
</dbReference>
<feature type="domain" description="Sialidase" evidence="1">
    <location>
        <begin position="61"/>
        <end position="335"/>
    </location>
</feature>
<dbReference type="RefSeq" id="WP_268225436.1">
    <property type="nucleotide sequence ID" value="NZ_JAPPSR010000038.1"/>
</dbReference>
<name>A0A1K1NP42_9FLAO</name>
<dbReference type="AlphaFoldDB" id="A0A1K1NP42"/>
<dbReference type="InterPro" id="IPR036278">
    <property type="entry name" value="Sialidase_sf"/>
</dbReference>
<gene>
    <name evidence="2" type="ORF">SAMN02927921_01307</name>
</gene>
<dbReference type="InterPro" id="IPR011040">
    <property type="entry name" value="Sialidase"/>
</dbReference>
<protein>
    <submittedName>
        <fullName evidence="2">Predicted neuraminidase (Sialidase)</fullName>
    </submittedName>
</protein>
<dbReference type="STRING" id="1150368.SAMN02927921_01307"/>
<evidence type="ECO:0000313" key="3">
    <source>
        <dbReference type="Proteomes" id="UP000182248"/>
    </source>
</evidence>
<dbReference type="CDD" id="cd15482">
    <property type="entry name" value="Sialidase_non-viral"/>
    <property type="match status" value="1"/>
</dbReference>
<dbReference type="Gene3D" id="2.120.10.10">
    <property type="match status" value="1"/>
</dbReference>
<dbReference type="SUPFAM" id="SSF50939">
    <property type="entry name" value="Sialidases"/>
    <property type="match status" value="1"/>
</dbReference>
<evidence type="ECO:0000313" key="2">
    <source>
        <dbReference type="EMBL" id="SFW36190.1"/>
    </source>
</evidence>
<dbReference type="Pfam" id="PF13088">
    <property type="entry name" value="BNR_2"/>
    <property type="match status" value="1"/>
</dbReference>
<keyword evidence="3" id="KW-1185">Reference proteome</keyword>
<dbReference type="EMBL" id="FPJE01000006">
    <property type="protein sequence ID" value="SFW36190.1"/>
    <property type="molecule type" value="Genomic_DNA"/>
</dbReference>
<sequence length="353" mass="39632">MHYLATMKKIVITLLLFTVWGKGITQQLHDAGVELLEEGFIYDEAPFPQCHSSTLVGMDNGSIMAAWFGGTHERHPDVSIYTSVYDGSNWSVPVKVADGEVSDSLRYPAWNPVLFRNKTGTLFLYYKVGPSPSEWWGLYKTSDDDGKSWSESKKLPEDILGPIKNKPIVLEDGTIISPSSTEDGELWKVHMEISGDGGFTWKNIPVDHGSAYKAIQPTLIVLGNGTIKALIRSDQNVILQSESKDNGKTWSVLEKSDVANPNSGIDAVTLDNGKYLLVYNPMLAGENWWEGRSKLNLAYSENGKQWNDIYVLENEEKGEFSYPAIIQAPDGTVYITYTYNREKIRYVKLRMKE</sequence>
<evidence type="ECO:0000259" key="1">
    <source>
        <dbReference type="Pfam" id="PF13088"/>
    </source>
</evidence>
<dbReference type="Proteomes" id="UP000182248">
    <property type="component" value="Unassembled WGS sequence"/>
</dbReference>
<accession>A0A1K1NP42</accession>
<reference evidence="2 3" key="1">
    <citation type="submission" date="2016-11" db="EMBL/GenBank/DDBJ databases">
        <authorList>
            <person name="Jaros S."/>
            <person name="Januszkiewicz K."/>
            <person name="Wedrychowicz H."/>
        </authorList>
    </citation>
    <scope>NUCLEOTIDE SEQUENCE [LARGE SCALE GENOMIC DNA]</scope>
    <source>
        <strain evidence="2 3">CGMCC 1.12145</strain>
    </source>
</reference>
<organism evidence="2 3">
    <name type="scientific">Sinomicrobium oceani</name>
    <dbReference type="NCBI Taxonomy" id="1150368"/>
    <lineage>
        <taxon>Bacteria</taxon>
        <taxon>Pseudomonadati</taxon>
        <taxon>Bacteroidota</taxon>
        <taxon>Flavobacteriia</taxon>
        <taxon>Flavobacteriales</taxon>
        <taxon>Flavobacteriaceae</taxon>
        <taxon>Sinomicrobium</taxon>
    </lineage>
</organism>